<dbReference type="InterPro" id="IPR043137">
    <property type="entry name" value="GGT_ssub_C"/>
</dbReference>
<dbReference type="NCBIfam" id="TIGR00066">
    <property type="entry name" value="g_glut_trans"/>
    <property type="match status" value="1"/>
</dbReference>
<keyword evidence="4 9" id="KW-0808">Transferase</keyword>
<dbReference type="EC" id="2.3.2.2" evidence="9"/>
<organism evidence="11 12">
    <name type="scientific">Hyphococcus aureus</name>
    <dbReference type="NCBI Taxonomy" id="2666033"/>
    <lineage>
        <taxon>Bacteria</taxon>
        <taxon>Pseudomonadati</taxon>
        <taxon>Pseudomonadota</taxon>
        <taxon>Alphaproteobacteria</taxon>
        <taxon>Parvularculales</taxon>
        <taxon>Parvularculaceae</taxon>
        <taxon>Hyphococcus</taxon>
    </lineage>
</organism>
<evidence type="ECO:0000256" key="4">
    <source>
        <dbReference type="ARBA" id="ARBA00022679"/>
    </source>
</evidence>
<feature type="chain" id="PRO_5046872014" description="Glutathione hydrolase proenzyme" evidence="10">
    <location>
        <begin position="25"/>
        <end position="604"/>
    </location>
</feature>
<keyword evidence="9" id="KW-0317">Glutathione biosynthesis</keyword>
<evidence type="ECO:0000256" key="10">
    <source>
        <dbReference type="SAM" id="SignalP"/>
    </source>
</evidence>
<dbReference type="Gene3D" id="1.10.246.130">
    <property type="match status" value="1"/>
</dbReference>
<evidence type="ECO:0000256" key="3">
    <source>
        <dbReference type="ARBA" id="ARBA00009381"/>
    </source>
</evidence>
<dbReference type="InterPro" id="IPR043138">
    <property type="entry name" value="GGT_lsub"/>
</dbReference>
<dbReference type="Pfam" id="PF01019">
    <property type="entry name" value="G_glu_transpept"/>
    <property type="match status" value="1"/>
</dbReference>
<comment type="similarity">
    <text evidence="3 9">Belongs to the gamma-glutamyltransferase family.</text>
</comment>
<proteinExistence type="inferred from homology"/>
<dbReference type="PANTHER" id="PTHR43199">
    <property type="entry name" value="GLUTATHIONE HYDROLASE"/>
    <property type="match status" value="1"/>
</dbReference>
<dbReference type="SUPFAM" id="SSF56235">
    <property type="entry name" value="N-terminal nucleophile aminohydrolases (Ntn hydrolases)"/>
    <property type="match status" value="1"/>
</dbReference>
<dbReference type="InterPro" id="IPR051792">
    <property type="entry name" value="GGT_bact"/>
</dbReference>
<keyword evidence="7 9" id="KW-0012">Acyltransferase</keyword>
<dbReference type="PRINTS" id="PR01210">
    <property type="entry name" value="GGTRANSPTASE"/>
</dbReference>
<evidence type="ECO:0000256" key="5">
    <source>
        <dbReference type="ARBA" id="ARBA00022801"/>
    </source>
</evidence>
<keyword evidence="5 9" id="KW-0378">Hydrolase</keyword>
<dbReference type="EMBL" id="JBHPON010000001">
    <property type="protein sequence ID" value="MFC6034280.1"/>
    <property type="molecule type" value="Genomic_DNA"/>
</dbReference>
<dbReference type="Gene3D" id="3.60.20.40">
    <property type="match status" value="1"/>
</dbReference>
<evidence type="ECO:0000313" key="11">
    <source>
        <dbReference type="EMBL" id="MFC6034280.1"/>
    </source>
</evidence>
<evidence type="ECO:0000256" key="6">
    <source>
        <dbReference type="ARBA" id="ARBA00023145"/>
    </source>
</evidence>
<evidence type="ECO:0000256" key="7">
    <source>
        <dbReference type="ARBA" id="ARBA00023315"/>
    </source>
</evidence>
<dbReference type="PROSITE" id="PS51257">
    <property type="entry name" value="PROKAR_LIPOPROTEIN"/>
    <property type="match status" value="1"/>
</dbReference>
<evidence type="ECO:0000313" key="12">
    <source>
        <dbReference type="Proteomes" id="UP001596116"/>
    </source>
</evidence>
<dbReference type="RefSeq" id="WP_379880405.1">
    <property type="nucleotide sequence ID" value="NZ_JBHPON010000001.1"/>
</dbReference>
<dbReference type="PANTHER" id="PTHR43199:SF1">
    <property type="entry name" value="GLUTATHIONE HYDROLASE PROENZYME"/>
    <property type="match status" value="1"/>
</dbReference>
<comment type="PTM">
    <text evidence="9">Cleaved by autocatalysis into a large and a small subunit.</text>
</comment>
<name>A0ABW1KR65_9PROT</name>
<dbReference type="Proteomes" id="UP001596116">
    <property type="component" value="Unassembled WGS sequence"/>
</dbReference>
<gene>
    <name evidence="11" type="primary">ggt</name>
    <name evidence="11" type="ORF">ACFMB1_01920</name>
</gene>
<dbReference type="GO" id="GO:0103068">
    <property type="term" value="F:leukotriene C4 gamma-glutamyl transferase activity"/>
    <property type="evidence" value="ECO:0007669"/>
    <property type="project" value="UniProtKB-EC"/>
</dbReference>
<comment type="caution">
    <text evidence="11">The sequence shown here is derived from an EMBL/GenBank/DDBJ whole genome shotgun (WGS) entry which is preliminary data.</text>
</comment>
<feature type="signal peptide" evidence="10">
    <location>
        <begin position="1"/>
        <end position="24"/>
    </location>
</feature>
<comment type="catalytic activity">
    <reaction evidence="8 9">
        <text>an N-terminal (5-L-glutamyl)-[peptide] + an alpha-amino acid = 5-L-glutamyl amino acid + an N-terminal L-alpha-aminoacyl-[peptide]</text>
        <dbReference type="Rhea" id="RHEA:23904"/>
        <dbReference type="Rhea" id="RHEA-COMP:9780"/>
        <dbReference type="Rhea" id="RHEA-COMP:9795"/>
        <dbReference type="ChEBI" id="CHEBI:77644"/>
        <dbReference type="ChEBI" id="CHEBI:78597"/>
        <dbReference type="ChEBI" id="CHEBI:78599"/>
        <dbReference type="ChEBI" id="CHEBI:78608"/>
        <dbReference type="EC" id="2.3.2.2"/>
    </reaction>
</comment>
<keyword evidence="12" id="KW-1185">Reference proteome</keyword>
<evidence type="ECO:0000256" key="8">
    <source>
        <dbReference type="ARBA" id="ARBA00047417"/>
    </source>
</evidence>
<reference evidence="11 12" key="1">
    <citation type="submission" date="2024-09" db="EMBL/GenBank/DDBJ databases">
        <authorList>
            <person name="Zhang Z.-H."/>
        </authorList>
    </citation>
    <scope>NUCLEOTIDE SEQUENCE [LARGE SCALE GENOMIC DNA]</scope>
    <source>
        <strain evidence="11 12">HHTR114</strain>
    </source>
</reference>
<comment type="catalytic activity">
    <reaction evidence="2 9">
        <text>glutathione + H2O = L-cysteinylglycine + L-glutamate</text>
        <dbReference type="Rhea" id="RHEA:28807"/>
        <dbReference type="ChEBI" id="CHEBI:15377"/>
        <dbReference type="ChEBI" id="CHEBI:29985"/>
        <dbReference type="ChEBI" id="CHEBI:57925"/>
        <dbReference type="ChEBI" id="CHEBI:61694"/>
        <dbReference type="EC" id="3.4.19.13"/>
    </reaction>
</comment>
<dbReference type="EC" id="3.4.19.13" evidence="9"/>
<evidence type="ECO:0000256" key="2">
    <source>
        <dbReference type="ARBA" id="ARBA00001089"/>
    </source>
</evidence>
<sequence length="604" mass="63001">MTGRMRWLWATGAMALLAACGRDAAPESANPAIQASDVTIEEAAPGRWFIAAANPYAAEAGAEILKKGGSAVDAAIATQTVLGLVEPQSSGLGGGAFMIHYDAKADLLETYNGREMAPASATPERFLTADGEAMNFYDAVAGGLSIGVPGAVRMLELAHNEHGKLPWGDGFETAIALSETGFKVSPRLNGLLSRIPRLKQMPAAAAYFYGDDGAPWPVGHVLKNPAYAETLKTIAAGGADAFYKGPIAEAIVEAVNSAPNPGGMSLADLETYTAVKLDPVCGAYRAYQICSMAPPSSGGVTLLQILALLEPFDIAGAGAGSIESLHLLFEASRLAYADRNEYLADNEMLAGEDEGLSPEAVIAGLLNPAYLKARAAQINPSTAAEAVEAGDPSAYELADGAGQWRRYGADASPEPPSTSHFVIVDSDGNVVSMTTTVEFAFGSHQMAAGMVLNNQLTDFSFLPVRDGKPVANAVAPGKRPRSSMTPAIVFDGDGEIWAAAGSPGGPAIIGYVAKTLIAMIDWGMSTQEAVNYPNAVYPRGAPILEADGYDNQIIEGLKARGHAVETRELNSGVHAFKRLPDGSFEGGADPRREGVWLTGEVEAQ</sequence>
<keyword evidence="6 9" id="KW-0865">Zymogen</keyword>
<comment type="pathway">
    <text evidence="9">Sulfur metabolism; glutathione metabolism.</text>
</comment>
<comment type="subunit">
    <text evidence="9">This enzyme consists of two polypeptide chains, which are synthesized in precursor form from a single polypeptide.</text>
</comment>
<comment type="catalytic activity">
    <reaction evidence="1 9">
        <text>an S-substituted glutathione + H2O = an S-substituted L-cysteinylglycine + L-glutamate</text>
        <dbReference type="Rhea" id="RHEA:59468"/>
        <dbReference type="ChEBI" id="CHEBI:15377"/>
        <dbReference type="ChEBI" id="CHEBI:29985"/>
        <dbReference type="ChEBI" id="CHEBI:90779"/>
        <dbReference type="ChEBI" id="CHEBI:143103"/>
        <dbReference type="EC" id="3.4.19.13"/>
    </reaction>
</comment>
<dbReference type="InterPro" id="IPR029055">
    <property type="entry name" value="Ntn_hydrolases_N"/>
</dbReference>
<dbReference type="InterPro" id="IPR000101">
    <property type="entry name" value="GGT_peptidase"/>
</dbReference>
<evidence type="ECO:0000256" key="9">
    <source>
        <dbReference type="RuleBase" id="RU368036"/>
    </source>
</evidence>
<keyword evidence="10" id="KW-0732">Signal</keyword>
<evidence type="ECO:0000256" key="1">
    <source>
        <dbReference type="ARBA" id="ARBA00001049"/>
    </source>
</evidence>
<accession>A0ABW1KR65</accession>
<protein>
    <recommendedName>
        <fullName evidence="9">Glutathione hydrolase proenzyme</fullName>
        <ecNumber evidence="9">2.3.2.2</ecNumber>
        <ecNumber evidence="9">3.4.19.13</ecNumber>
    </recommendedName>
    <component>
        <recommendedName>
            <fullName evidence="9">Glutathione hydrolase large chain</fullName>
        </recommendedName>
    </component>
    <component>
        <recommendedName>
            <fullName evidence="9">Glutathione hydrolase small chain</fullName>
        </recommendedName>
    </component>
</protein>